<dbReference type="EMBL" id="MU006781">
    <property type="protein sequence ID" value="KAF2642477.1"/>
    <property type="molecule type" value="Genomic_DNA"/>
</dbReference>
<dbReference type="AlphaFoldDB" id="A0A6A6S5D5"/>
<keyword evidence="1" id="KW-0812">Transmembrane</keyword>
<dbReference type="InterPro" id="IPR027417">
    <property type="entry name" value="P-loop_NTPase"/>
</dbReference>
<feature type="transmembrane region" description="Helical" evidence="1">
    <location>
        <begin position="373"/>
        <end position="395"/>
    </location>
</feature>
<reference evidence="3" key="1">
    <citation type="journal article" date="2020" name="Stud. Mycol.">
        <title>101 Dothideomycetes genomes: a test case for predicting lifestyles and emergence of pathogens.</title>
        <authorList>
            <person name="Haridas S."/>
            <person name="Albert R."/>
            <person name="Binder M."/>
            <person name="Bloem J."/>
            <person name="Labutti K."/>
            <person name="Salamov A."/>
            <person name="Andreopoulos B."/>
            <person name="Baker S."/>
            <person name="Barry K."/>
            <person name="Bills G."/>
            <person name="Bluhm B."/>
            <person name="Cannon C."/>
            <person name="Castanera R."/>
            <person name="Culley D."/>
            <person name="Daum C."/>
            <person name="Ezra D."/>
            <person name="Gonzalez J."/>
            <person name="Henrissat B."/>
            <person name="Kuo A."/>
            <person name="Liang C."/>
            <person name="Lipzen A."/>
            <person name="Lutzoni F."/>
            <person name="Magnuson J."/>
            <person name="Mondo S."/>
            <person name="Nolan M."/>
            <person name="Ohm R."/>
            <person name="Pangilinan J."/>
            <person name="Park H.-J."/>
            <person name="Ramirez L."/>
            <person name="Alfaro M."/>
            <person name="Sun H."/>
            <person name="Tritt A."/>
            <person name="Yoshinaga Y."/>
            <person name="Zwiers L.-H."/>
            <person name="Turgeon B."/>
            <person name="Goodwin S."/>
            <person name="Spatafora J."/>
            <person name="Crous P."/>
            <person name="Grigoriev I."/>
        </authorList>
    </citation>
    <scope>NUCLEOTIDE SEQUENCE</scope>
    <source>
        <strain evidence="3">CBS 473.64</strain>
    </source>
</reference>
<organism evidence="3 4">
    <name type="scientific">Massarina eburnea CBS 473.64</name>
    <dbReference type="NCBI Taxonomy" id="1395130"/>
    <lineage>
        <taxon>Eukaryota</taxon>
        <taxon>Fungi</taxon>
        <taxon>Dikarya</taxon>
        <taxon>Ascomycota</taxon>
        <taxon>Pezizomycotina</taxon>
        <taxon>Dothideomycetes</taxon>
        <taxon>Pleosporomycetidae</taxon>
        <taxon>Pleosporales</taxon>
        <taxon>Massarineae</taxon>
        <taxon>Massarinaceae</taxon>
        <taxon>Massarina</taxon>
    </lineage>
</organism>
<evidence type="ECO:0000313" key="3">
    <source>
        <dbReference type="EMBL" id="KAF2642477.1"/>
    </source>
</evidence>
<dbReference type="OrthoDB" id="8954335at2759"/>
<dbReference type="Gene3D" id="3.40.50.300">
    <property type="entry name" value="P-loop containing nucleotide triphosphate hydrolases"/>
    <property type="match status" value="1"/>
</dbReference>
<dbReference type="InterPro" id="IPR006073">
    <property type="entry name" value="GTP-bd"/>
</dbReference>
<keyword evidence="1" id="KW-0472">Membrane</keyword>
<gene>
    <name evidence="3" type="ORF">P280DRAFT_396530</name>
</gene>
<dbReference type="Proteomes" id="UP000799753">
    <property type="component" value="Unassembled WGS sequence"/>
</dbReference>
<evidence type="ECO:0000256" key="1">
    <source>
        <dbReference type="SAM" id="Phobius"/>
    </source>
</evidence>
<feature type="domain" description="G" evidence="2">
    <location>
        <begin position="1"/>
        <end position="63"/>
    </location>
</feature>
<name>A0A6A6S5D5_9PLEO</name>
<accession>A0A6A6S5D5</accession>
<proteinExistence type="predicted"/>
<keyword evidence="1" id="KW-1133">Transmembrane helix</keyword>
<evidence type="ECO:0000313" key="4">
    <source>
        <dbReference type="Proteomes" id="UP000799753"/>
    </source>
</evidence>
<evidence type="ECO:0000259" key="2">
    <source>
        <dbReference type="Pfam" id="PF01926"/>
    </source>
</evidence>
<dbReference type="Pfam" id="PF01926">
    <property type="entry name" value="MMR_HSR1"/>
    <property type="match status" value="1"/>
</dbReference>
<protein>
    <recommendedName>
        <fullName evidence="2">G domain-containing protein</fullName>
    </recommendedName>
</protein>
<keyword evidence="4" id="KW-1185">Reference proteome</keyword>
<dbReference type="SUPFAM" id="SSF52540">
    <property type="entry name" value="P-loop containing nucleoside triphosphate hydrolases"/>
    <property type="match status" value="1"/>
</dbReference>
<sequence>MGTTGSGKSSFISLCTLEDIPIIGHGLSSCTSSVRIHTMAHCGRQIHLIDTPGFDDSGRSDGEILQELAFWLSEAHEQGIKISGLLYLHRITDTRLGGSAMRSLKAFKKLCGEETYNGIILVTTRWDEVRLDQMKLASQREQELRINSWSDVLKKGGRIVSLTAGRADALKIISHIVIENLQLTLRLQRQLVDEEMALEETDVGKVICESLSERWRDARQATEPFEEAIKENTSPQRDTESGKLEREALSSCASAVEYEEEVKPMRAKLSEIRQKWESNNKKEVEVLDEAARSNEQKLANRMEKLSRIQCYRSRRRALSSNASRSSSTPGGSSVLEASLLEQIEELNRELEILNAWKRQRLDKRVVRHSKRNAVFSVVGTGLALGQLIAAISCTVM</sequence>
<dbReference type="GO" id="GO:0005525">
    <property type="term" value="F:GTP binding"/>
    <property type="evidence" value="ECO:0007669"/>
    <property type="project" value="InterPro"/>
</dbReference>